<dbReference type="PANTHER" id="PTHR10578:SF107">
    <property type="entry name" value="2-HYDROXYACID OXIDASE 1"/>
    <property type="match status" value="1"/>
</dbReference>
<name>A0ABR8ML73_9ACTN</name>
<evidence type="ECO:0000259" key="6">
    <source>
        <dbReference type="PROSITE" id="PS51349"/>
    </source>
</evidence>
<dbReference type="Pfam" id="PF01070">
    <property type="entry name" value="FMN_dh"/>
    <property type="match status" value="1"/>
</dbReference>
<sequence>MHDLLSVACHQVVDSLRDVARPADRRRQRLAALGSVEEVRSAARSALPRVIFDFVDGGAADEVTLRRNVEAFDRLALSPHVLVDVSDPDLSTTVLGGGVDVPVLGAPTGLCGLVHVDGEAGLARAMQDAGSVYTLAGMSSYSIEEVRTAAPRGRLWFQTYLWRDDAIVDGLMARAVECDYEALVVTVDVPRSADRRRDRRHRFTVPPRLIPRSVVDGLRHPRWTRDLLQHSRVTAANIAGMGDDAVRVASYVDSQFDPSASWDDLRSLRARWKRPLVVKGILRPDDAARAVALGADAVVVSNHGGRQLDQAPATLSVLPAIAEAVGDRAEVYLDSGVRRGSDVLKARALGARACLVGRPIVYGLGAAGGAGARRAVDVLAEELRVAMMLTGVRAFDDVGPGLVEAVGSA</sequence>
<keyword evidence="8" id="KW-1185">Reference proteome</keyword>
<comment type="caution">
    <text evidence="7">The sequence shown here is derived from an EMBL/GenBank/DDBJ whole genome shotgun (WGS) entry which is preliminary data.</text>
</comment>
<protein>
    <submittedName>
        <fullName evidence="7">Alpha-hydroxy-acid oxidizing protein</fullName>
    </submittedName>
</protein>
<dbReference type="EMBL" id="JACXYY010000009">
    <property type="protein sequence ID" value="MBD3916757.1"/>
    <property type="molecule type" value="Genomic_DNA"/>
</dbReference>
<dbReference type="InterPro" id="IPR037396">
    <property type="entry name" value="FMN_HAD"/>
</dbReference>
<dbReference type="PROSITE" id="PS51349">
    <property type="entry name" value="FMN_HYDROXY_ACID_DH_2"/>
    <property type="match status" value="1"/>
</dbReference>
<dbReference type="SUPFAM" id="SSF51395">
    <property type="entry name" value="FMN-linked oxidoreductases"/>
    <property type="match status" value="1"/>
</dbReference>
<reference evidence="7 8" key="1">
    <citation type="submission" date="2020-09" db="EMBL/GenBank/DDBJ databases">
        <title>novel species in genus Nocardioides.</title>
        <authorList>
            <person name="Zhang G."/>
        </authorList>
    </citation>
    <scope>NUCLEOTIDE SEQUENCE [LARGE SCALE GENOMIC DNA]</scope>
    <source>
        <strain evidence="7 8">19197</strain>
    </source>
</reference>
<dbReference type="PIRSF" id="PIRSF000138">
    <property type="entry name" value="Al-hdrx_acd_dh"/>
    <property type="match status" value="1"/>
</dbReference>
<dbReference type="InterPro" id="IPR008259">
    <property type="entry name" value="FMN_hydac_DH_AS"/>
</dbReference>
<keyword evidence="2" id="KW-0285">Flavoprotein</keyword>
<dbReference type="PANTHER" id="PTHR10578">
    <property type="entry name" value="S -2-HYDROXY-ACID OXIDASE-RELATED"/>
    <property type="match status" value="1"/>
</dbReference>
<evidence type="ECO:0000313" key="7">
    <source>
        <dbReference type="EMBL" id="MBD3916757.1"/>
    </source>
</evidence>
<comment type="cofactor">
    <cofactor evidence="1">
        <name>FMN</name>
        <dbReference type="ChEBI" id="CHEBI:58210"/>
    </cofactor>
</comment>
<dbReference type="InterPro" id="IPR000262">
    <property type="entry name" value="FMN-dep_DH"/>
</dbReference>
<evidence type="ECO:0000313" key="8">
    <source>
        <dbReference type="Proteomes" id="UP000649289"/>
    </source>
</evidence>
<feature type="domain" description="FMN hydroxy acid dehydrogenase" evidence="6">
    <location>
        <begin position="28"/>
        <end position="408"/>
    </location>
</feature>
<evidence type="ECO:0000256" key="1">
    <source>
        <dbReference type="ARBA" id="ARBA00001917"/>
    </source>
</evidence>
<dbReference type="RefSeq" id="WP_191201096.1">
    <property type="nucleotide sequence ID" value="NZ_BAAAPA010000001.1"/>
</dbReference>
<dbReference type="Gene3D" id="3.20.20.70">
    <property type="entry name" value="Aldolase class I"/>
    <property type="match status" value="1"/>
</dbReference>
<evidence type="ECO:0000256" key="2">
    <source>
        <dbReference type="ARBA" id="ARBA00022630"/>
    </source>
</evidence>
<dbReference type="PROSITE" id="PS00557">
    <property type="entry name" value="FMN_HYDROXY_ACID_DH_1"/>
    <property type="match status" value="1"/>
</dbReference>
<keyword evidence="3" id="KW-0288">FMN</keyword>
<gene>
    <name evidence="7" type="ORF">IEZ25_19220</name>
</gene>
<evidence type="ECO:0000256" key="4">
    <source>
        <dbReference type="ARBA" id="ARBA00023002"/>
    </source>
</evidence>
<proteinExistence type="inferred from homology"/>
<organism evidence="7 8">
    <name type="scientific">Nocardioides hwasunensis</name>
    <dbReference type="NCBI Taxonomy" id="397258"/>
    <lineage>
        <taxon>Bacteria</taxon>
        <taxon>Bacillati</taxon>
        <taxon>Actinomycetota</taxon>
        <taxon>Actinomycetes</taxon>
        <taxon>Propionibacteriales</taxon>
        <taxon>Nocardioidaceae</taxon>
        <taxon>Nocardioides</taxon>
    </lineage>
</organism>
<dbReference type="CDD" id="cd02809">
    <property type="entry name" value="alpha_hydroxyacid_oxid_FMN"/>
    <property type="match status" value="1"/>
</dbReference>
<evidence type="ECO:0000256" key="3">
    <source>
        <dbReference type="ARBA" id="ARBA00022643"/>
    </source>
</evidence>
<comment type="similarity">
    <text evidence="5">Belongs to the FMN-dependent alpha-hydroxy acid dehydrogenase family.</text>
</comment>
<accession>A0ABR8ML73</accession>
<dbReference type="InterPro" id="IPR013785">
    <property type="entry name" value="Aldolase_TIM"/>
</dbReference>
<evidence type="ECO:0000256" key="5">
    <source>
        <dbReference type="ARBA" id="ARBA00024042"/>
    </source>
</evidence>
<dbReference type="Proteomes" id="UP000649289">
    <property type="component" value="Unassembled WGS sequence"/>
</dbReference>
<keyword evidence="4" id="KW-0560">Oxidoreductase</keyword>
<dbReference type="InterPro" id="IPR012133">
    <property type="entry name" value="Alpha-hydoxy_acid_DH_FMN"/>
</dbReference>